<protein>
    <submittedName>
        <fullName evidence="1">Uncharacterized protein</fullName>
    </submittedName>
</protein>
<reference evidence="1" key="1">
    <citation type="submission" date="2022-04" db="EMBL/GenBank/DDBJ databases">
        <title>Genome of the entomopathogenic fungus Entomophthora muscae.</title>
        <authorList>
            <person name="Elya C."/>
            <person name="Lovett B.R."/>
            <person name="Lee E."/>
            <person name="Macias A.M."/>
            <person name="Hajek A.E."/>
            <person name="De Bivort B.L."/>
            <person name="Kasson M.T."/>
            <person name="De Fine Licht H.H."/>
            <person name="Stajich J.E."/>
        </authorList>
    </citation>
    <scope>NUCLEOTIDE SEQUENCE</scope>
    <source>
        <strain evidence="1">Berkeley</strain>
    </source>
</reference>
<gene>
    <name evidence="1" type="ORF">DSO57_1001138</name>
</gene>
<evidence type="ECO:0000313" key="1">
    <source>
        <dbReference type="EMBL" id="KAJ9055702.1"/>
    </source>
</evidence>
<comment type="caution">
    <text evidence="1">The sequence shown here is derived from an EMBL/GenBank/DDBJ whole genome shotgun (WGS) entry which is preliminary data.</text>
</comment>
<evidence type="ECO:0000313" key="2">
    <source>
        <dbReference type="Proteomes" id="UP001165960"/>
    </source>
</evidence>
<organism evidence="1 2">
    <name type="scientific">Entomophthora muscae</name>
    <dbReference type="NCBI Taxonomy" id="34485"/>
    <lineage>
        <taxon>Eukaryota</taxon>
        <taxon>Fungi</taxon>
        <taxon>Fungi incertae sedis</taxon>
        <taxon>Zoopagomycota</taxon>
        <taxon>Entomophthoromycotina</taxon>
        <taxon>Entomophthoromycetes</taxon>
        <taxon>Entomophthorales</taxon>
        <taxon>Entomophthoraceae</taxon>
        <taxon>Entomophthora</taxon>
    </lineage>
</organism>
<accession>A0ACC2S025</accession>
<keyword evidence="2" id="KW-1185">Reference proteome</keyword>
<name>A0ACC2S025_9FUNG</name>
<dbReference type="Proteomes" id="UP001165960">
    <property type="component" value="Unassembled WGS sequence"/>
</dbReference>
<proteinExistence type="predicted"/>
<dbReference type="EMBL" id="QTSX02006392">
    <property type="protein sequence ID" value="KAJ9055702.1"/>
    <property type="molecule type" value="Genomic_DNA"/>
</dbReference>
<sequence>MFNLLYCLDLETLRLLLAEKGNEPLDGISRKIFVGSLARDTFRAEPFETGSGAGCSKTIQELFKDCLRIV</sequence>